<dbReference type="Proteomes" id="UP000076512">
    <property type="component" value="Unassembled WGS sequence"/>
</dbReference>
<dbReference type="SUPFAM" id="SSF53328">
    <property type="entry name" value="Formyltransferase"/>
    <property type="match status" value="1"/>
</dbReference>
<dbReference type="AlphaFoldDB" id="A0A164PIF0"/>
<feature type="domain" description="Formyl transferase N-terminal" evidence="1">
    <location>
        <begin position="10"/>
        <end position="187"/>
    </location>
</feature>
<dbReference type="PANTHER" id="PTHR11138:SF5">
    <property type="entry name" value="METHIONYL-TRNA FORMYLTRANSFERASE, MITOCHONDRIAL"/>
    <property type="match status" value="1"/>
</dbReference>
<dbReference type="InterPro" id="IPR005793">
    <property type="entry name" value="Formyl_trans_C"/>
</dbReference>
<evidence type="ECO:0000313" key="3">
    <source>
        <dbReference type="EMBL" id="KZM75611.1"/>
    </source>
</evidence>
<dbReference type="GO" id="GO:0004479">
    <property type="term" value="F:methionyl-tRNA formyltransferase activity"/>
    <property type="evidence" value="ECO:0007669"/>
    <property type="project" value="TreeGrafter"/>
</dbReference>
<feature type="domain" description="Formyl transferase C-terminal" evidence="2">
    <location>
        <begin position="218"/>
        <end position="302"/>
    </location>
</feature>
<dbReference type="Pfam" id="PF02911">
    <property type="entry name" value="Formyl_trans_C"/>
    <property type="match status" value="1"/>
</dbReference>
<name>A0A164PIF0_9NOCA</name>
<comment type="caution">
    <text evidence="3">The sequence shown here is derived from an EMBL/GenBank/DDBJ whole genome shotgun (WGS) entry which is preliminary data.</text>
</comment>
<dbReference type="EMBL" id="LWGR01000003">
    <property type="protein sequence ID" value="KZM75611.1"/>
    <property type="molecule type" value="Genomic_DNA"/>
</dbReference>
<keyword evidence="4" id="KW-1185">Reference proteome</keyword>
<dbReference type="Gene3D" id="3.40.50.12230">
    <property type="match status" value="1"/>
</dbReference>
<proteinExistence type="predicted"/>
<sequence>MGRMNNRIRVILLSEINSKLGSPFLALLAGHPDVDLVGVVTSRPGRLCSYFVHDSDQVDLEAQARDLGVRVFRPVDVNAPEMIDTLVELRPDYLIVGNYQQILRPALLAVPAVTAVNFHPSPLPRYAGLAPFFWMVRHGEREGGVTAIEVDAGVDTGPIIMQRRMRLTGRESAVELRGMQERENVRMLAELVPRLADRSFTTTPQNPRERSYFGRPRPADYLINFESRAEDIRRIVRAGYRHPGAHTFRSDGVRIVLLSLDDSDIGVRLPLARTGTVRRVGGAWLVAANDTWLRIRTIENQGAEVRVDQHPGLLPDGVTLGARVPEEVAG</sequence>
<evidence type="ECO:0000259" key="2">
    <source>
        <dbReference type="Pfam" id="PF02911"/>
    </source>
</evidence>
<organism evidence="3 4">
    <name type="scientific">Nocardia terpenica</name>
    <dbReference type="NCBI Taxonomy" id="455432"/>
    <lineage>
        <taxon>Bacteria</taxon>
        <taxon>Bacillati</taxon>
        <taxon>Actinomycetota</taxon>
        <taxon>Actinomycetes</taxon>
        <taxon>Mycobacteriales</taxon>
        <taxon>Nocardiaceae</taxon>
        <taxon>Nocardia</taxon>
    </lineage>
</organism>
<dbReference type="SUPFAM" id="SSF50486">
    <property type="entry name" value="FMT C-terminal domain-like"/>
    <property type="match status" value="1"/>
</dbReference>
<dbReference type="InterPro" id="IPR002376">
    <property type="entry name" value="Formyl_transf_N"/>
</dbReference>
<dbReference type="STRING" id="455432.AWN90_19800"/>
<evidence type="ECO:0000313" key="4">
    <source>
        <dbReference type="Proteomes" id="UP000076512"/>
    </source>
</evidence>
<reference evidence="3 4" key="1">
    <citation type="submission" date="2016-04" db="EMBL/GenBank/DDBJ databases">
        <authorList>
            <person name="Evans L.H."/>
            <person name="Alamgir A."/>
            <person name="Owens N."/>
            <person name="Weber N.D."/>
            <person name="Virtaneva K."/>
            <person name="Barbian K."/>
            <person name="Babar A."/>
            <person name="Rosenke K."/>
        </authorList>
    </citation>
    <scope>NUCLEOTIDE SEQUENCE [LARGE SCALE GENOMIC DNA]</scope>
    <source>
        <strain evidence="3 4">IFM 0406</strain>
    </source>
</reference>
<dbReference type="Pfam" id="PF00551">
    <property type="entry name" value="Formyl_trans_N"/>
    <property type="match status" value="1"/>
</dbReference>
<protein>
    <recommendedName>
        <fullName evidence="5">Methionyl-tRNA formyltransferase</fullName>
    </recommendedName>
</protein>
<evidence type="ECO:0008006" key="5">
    <source>
        <dbReference type="Google" id="ProtNLM"/>
    </source>
</evidence>
<dbReference type="InterPro" id="IPR036477">
    <property type="entry name" value="Formyl_transf_N_sf"/>
</dbReference>
<evidence type="ECO:0000259" key="1">
    <source>
        <dbReference type="Pfam" id="PF00551"/>
    </source>
</evidence>
<dbReference type="CDD" id="cd08369">
    <property type="entry name" value="FMT_core"/>
    <property type="match status" value="1"/>
</dbReference>
<dbReference type="InterPro" id="IPR011034">
    <property type="entry name" value="Formyl_transferase-like_C_sf"/>
</dbReference>
<dbReference type="PANTHER" id="PTHR11138">
    <property type="entry name" value="METHIONYL-TRNA FORMYLTRANSFERASE"/>
    <property type="match status" value="1"/>
</dbReference>
<accession>A0A164PIF0</accession>
<gene>
    <name evidence="3" type="ORF">AWN90_19800</name>
</gene>
<dbReference type="GO" id="GO:0005829">
    <property type="term" value="C:cytosol"/>
    <property type="evidence" value="ECO:0007669"/>
    <property type="project" value="TreeGrafter"/>
</dbReference>